<accession>A0ABQ9EW27</accession>
<proteinExistence type="inferred from homology"/>
<dbReference type="Pfam" id="PF08704">
    <property type="entry name" value="GCD14"/>
    <property type="match status" value="1"/>
</dbReference>
<gene>
    <name evidence="11" type="ORF">KUTeg_013045</name>
</gene>
<feature type="domain" description="tRNA (adenine(58)-N(1))-methyltransferase catalytic subunit TRM61 C-terminal" evidence="10">
    <location>
        <begin position="62"/>
        <end position="347"/>
    </location>
</feature>
<evidence type="ECO:0000256" key="2">
    <source>
        <dbReference type="ARBA" id="ARBA00022603"/>
    </source>
</evidence>
<comment type="similarity">
    <text evidence="8">Belongs to the class I-like SAM-binding methyltransferase superfamily. TRM61 family.</text>
</comment>
<evidence type="ECO:0000256" key="4">
    <source>
        <dbReference type="ARBA" id="ARBA00022691"/>
    </source>
</evidence>
<dbReference type="SUPFAM" id="SSF53335">
    <property type="entry name" value="S-adenosyl-L-methionine-dependent methyltransferases"/>
    <property type="match status" value="1"/>
</dbReference>
<protein>
    <recommendedName>
        <fullName evidence="8">tRNA (adenine(58)-N(1))-methyltransferase catalytic subunit TRMT61A</fullName>
        <ecNumber evidence="8">2.1.1.220</ecNumber>
    </recommendedName>
</protein>
<dbReference type="PANTHER" id="PTHR12133:SF2">
    <property type="entry name" value="TRNA (ADENINE(58)-N(1))-METHYLTRANSFERASE CATALYTIC SUBUNIT TRMT61A"/>
    <property type="match status" value="1"/>
</dbReference>
<comment type="catalytic activity">
    <reaction evidence="7">
        <text>an adenosine in mRNA + S-adenosyl-L-methionine = an N(1)-methyladenosine in mRNA + S-adenosyl-L-homocysteine + H(+)</text>
        <dbReference type="Rhea" id="RHEA:55392"/>
        <dbReference type="Rhea" id="RHEA-COMP:12414"/>
        <dbReference type="Rhea" id="RHEA-COMP:12415"/>
        <dbReference type="ChEBI" id="CHEBI:15378"/>
        <dbReference type="ChEBI" id="CHEBI:57856"/>
        <dbReference type="ChEBI" id="CHEBI:59789"/>
        <dbReference type="ChEBI" id="CHEBI:74411"/>
        <dbReference type="ChEBI" id="CHEBI:74491"/>
    </reaction>
</comment>
<comment type="catalytic activity">
    <reaction evidence="8">
        <text>adenosine(58) in tRNA + S-adenosyl-L-methionine = N(1)-methyladenosine(58) in tRNA + S-adenosyl-L-homocysteine + H(+)</text>
        <dbReference type="Rhea" id="RHEA:43152"/>
        <dbReference type="Rhea" id="RHEA-COMP:10365"/>
        <dbReference type="Rhea" id="RHEA-COMP:10366"/>
        <dbReference type="ChEBI" id="CHEBI:15378"/>
        <dbReference type="ChEBI" id="CHEBI:57856"/>
        <dbReference type="ChEBI" id="CHEBI:59789"/>
        <dbReference type="ChEBI" id="CHEBI:74411"/>
        <dbReference type="ChEBI" id="CHEBI:74491"/>
        <dbReference type="EC" id="2.1.1.220"/>
    </reaction>
</comment>
<dbReference type="EC" id="2.1.1.220" evidence="8"/>
<sequence>MSLDKYKEKIEDGDTVILYLGFDNMHAIKVRDGQTFQTKYGALRHSNLIGKEFGSKIQCPKGYLHVLHPTPELWTLNLPHRTQILYSTDISVVTLQLDLKPGSVVVESGTGSGSLSHAIIRTILPTGHLHTFEFHEERSKKAGEEFKEHGLSDYVTITHRDVCQDGFGLNHIADAVFLDLPRPWEAIPSAKQALKIEGGRICSFSPCIEQVQKTSDTLRDLGFEEVTTMECLVRNFDVRTINMPVADMGPLTLCKSSDSVKKQNVNETVEDNVNKCDSESQNNTESVNTETGATSKMSSNDSQTNKKSSRSLDYDLIGRKEGQNFFFKSGVAPTQMPGHTGYLTFATLYSCV</sequence>
<dbReference type="PANTHER" id="PTHR12133">
    <property type="entry name" value="TRNA (ADENINE(58)-N(1))-METHYLTRANSFERASE"/>
    <property type="match status" value="1"/>
</dbReference>
<evidence type="ECO:0000259" key="10">
    <source>
        <dbReference type="Pfam" id="PF08704"/>
    </source>
</evidence>
<dbReference type="Proteomes" id="UP001217089">
    <property type="component" value="Unassembled WGS sequence"/>
</dbReference>
<dbReference type="Pfam" id="PF14801">
    <property type="entry name" value="TrmI-like_N"/>
    <property type="match status" value="1"/>
</dbReference>
<feature type="region of interest" description="Disordered" evidence="9">
    <location>
        <begin position="275"/>
        <end position="310"/>
    </location>
</feature>
<keyword evidence="12" id="KW-1185">Reference proteome</keyword>
<evidence type="ECO:0000256" key="8">
    <source>
        <dbReference type="PIRNR" id="PIRNR017269"/>
    </source>
</evidence>
<dbReference type="PIRSF" id="PIRSF017269">
    <property type="entry name" value="GCD14"/>
    <property type="match status" value="1"/>
</dbReference>
<dbReference type="InterPro" id="IPR014816">
    <property type="entry name" value="tRNA_MeTrfase_Gcd14"/>
</dbReference>
<dbReference type="PROSITE" id="PS51620">
    <property type="entry name" value="SAM_TRM61"/>
    <property type="match status" value="1"/>
</dbReference>
<organism evidence="11 12">
    <name type="scientific">Tegillarca granosa</name>
    <name type="common">Malaysian cockle</name>
    <name type="synonym">Anadara granosa</name>
    <dbReference type="NCBI Taxonomy" id="220873"/>
    <lineage>
        <taxon>Eukaryota</taxon>
        <taxon>Metazoa</taxon>
        <taxon>Spiralia</taxon>
        <taxon>Lophotrochozoa</taxon>
        <taxon>Mollusca</taxon>
        <taxon>Bivalvia</taxon>
        <taxon>Autobranchia</taxon>
        <taxon>Pteriomorphia</taxon>
        <taxon>Arcoida</taxon>
        <taxon>Arcoidea</taxon>
        <taxon>Arcidae</taxon>
        <taxon>Tegillarca</taxon>
    </lineage>
</organism>
<evidence type="ECO:0000256" key="3">
    <source>
        <dbReference type="ARBA" id="ARBA00022679"/>
    </source>
</evidence>
<comment type="caution">
    <text evidence="11">The sequence shown here is derived from an EMBL/GenBank/DDBJ whole genome shotgun (WGS) entry which is preliminary data.</text>
</comment>
<keyword evidence="3 8" id="KW-0808">Transferase</keyword>
<comment type="subcellular location">
    <subcellularLocation>
        <location evidence="1 8">Nucleus</location>
    </subcellularLocation>
</comment>
<name>A0ABQ9EW27_TEGGR</name>
<dbReference type="InterPro" id="IPR029063">
    <property type="entry name" value="SAM-dependent_MTases_sf"/>
</dbReference>
<keyword evidence="2 8" id="KW-0489">Methyltransferase</keyword>
<evidence type="ECO:0000313" key="11">
    <source>
        <dbReference type="EMBL" id="KAJ8308171.1"/>
    </source>
</evidence>
<feature type="compositionally biased region" description="Polar residues" evidence="9">
    <location>
        <begin position="279"/>
        <end position="306"/>
    </location>
</feature>
<evidence type="ECO:0000313" key="12">
    <source>
        <dbReference type="Proteomes" id="UP001217089"/>
    </source>
</evidence>
<comment type="function">
    <text evidence="8">Catalytic subunit of tRNA (adenine-N(1)-)-methyltransferase, which catalyzes the formation of N(1)-methyladenine at position 58 (m1A58) in initiator methionyl-tRNA.</text>
</comment>
<dbReference type="EMBL" id="JARBDR010000657">
    <property type="protein sequence ID" value="KAJ8308171.1"/>
    <property type="molecule type" value="Genomic_DNA"/>
</dbReference>
<keyword evidence="4 8" id="KW-0949">S-adenosyl-L-methionine</keyword>
<evidence type="ECO:0000256" key="9">
    <source>
        <dbReference type="SAM" id="MobiDB-lite"/>
    </source>
</evidence>
<keyword evidence="6 8" id="KW-0539">Nucleus</keyword>
<keyword evidence="5 8" id="KW-0819">tRNA processing</keyword>
<evidence type="ECO:0000256" key="1">
    <source>
        <dbReference type="ARBA" id="ARBA00004123"/>
    </source>
</evidence>
<evidence type="ECO:0000256" key="6">
    <source>
        <dbReference type="ARBA" id="ARBA00023242"/>
    </source>
</evidence>
<reference evidence="11 12" key="1">
    <citation type="submission" date="2022-12" db="EMBL/GenBank/DDBJ databases">
        <title>Chromosome-level genome of Tegillarca granosa.</title>
        <authorList>
            <person name="Kim J."/>
        </authorList>
    </citation>
    <scope>NUCLEOTIDE SEQUENCE [LARGE SCALE GENOMIC DNA]</scope>
    <source>
        <strain evidence="11">Teg-2019</strain>
        <tissue evidence="11">Adductor muscle</tissue>
    </source>
</reference>
<dbReference type="Gene3D" id="3.40.50.150">
    <property type="entry name" value="Vaccinia Virus protein VP39"/>
    <property type="match status" value="1"/>
</dbReference>
<dbReference type="CDD" id="cd02440">
    <property type="entry name" value="AdoMet_MTases"/>
    <property type="match status" value="1"/>
</dbReference>
<dbReference type="Gene3D" id="3.10.330.20">
    <property type="match status" value="1"/>
</dbReference>
<evidence type="ECO:0000256" key="5">
    <source>
        <dbReference type="ARBA" id="ARBA00022694"/>
    </source>
</evidence>
<evidence type="ECO:0000256" key="7">
    <source>
        <dbReference type="ARBA" id="ARBA00048481"/>
    </source>
</evidence>
<dbReference type="InterPro" id="IPR049470">
    <property type="entry name" value="TRM61_C"/>
</dbReference>